<name>T1F9M3_HELRO</name>
<reference evidence="2" key="3">
    <citation type="submission" date="2015-06" db="UniProtKB">
        <authorList>
            <consortium name="EnsemblMetazoa"/>
        </authorList>
    </citation>
    <scope>IDENTIFICATION</scope>
</reference>
<reference evidence="3" key="1">
    <citation type="submission" date="2012-12" db="EMBL/GenBank/DDBJ databases">
        <authorList>
            <person name="Hellsten U."/>
            <person name="Grimwood J."/>
            <person name="Chapman J.A."/>
            <person name="Shapiro H."/>
            <person name="Aerts A."/>
            <person name="Otillar R.P."/>
            <person name="Terry A.Y."/>
            <person name="Boore J.L."/>
            <person name="Simakov O."/>
            <person name="Marletaz F."/>
            <person name="Cho S.-J."/>
            <person name="Edsinger-Gonzales E."/>
            <person name="Havlak P."/>
            <person name="Kuo D.-H."/>
            <person name="Larsson T."/>
            <person name="Lv J."/>
            <person name="Arendt D."/>
            <person name="Savage R."/>
            <person name="Osoegawa K."/>
            <person name="de Jong P."/>
            <person name="Lindberg D.R."/>
            <person name="Seaver E.C."/>
            <person name="Weisblat D.A."/>
            <person name="Putnam N.H."/>
            <person name="Grigoriev I.V."/>
            <person name="Rokhsar D.S."/>
        </authorList>
    </citation>
    <scope>NUCLEOTIDE SEQUENCE</scope>
</reference>
<proteinExistence type="predicted"/>
<keyword evidence="3" id="KW-1185">Reference proteome</keyword>
<evidence type="ECO:0000313" key="1">
    <source>
        <dbReference type="EMBL" id="ESO00355.1"/>
    </source>
</evidence>
<dbReference type="EnsemblMetazoa" id="HelroT175765">
    <property type="protein sequence ID" value="HelroP175765"/>
    <property type="gene ID" value="HelroG175765"/>
</dbReference>
<dbReference type="InParanoid" id="T1F9M3"/>
<organism evidence="2 3">
    <name type="scientific">Helobdella robusta</name>
    <name type="common">Californian leech</name>
    <dbReference type="NCBI Taxonomy" id="6412"/>
    <lineage>
        <taxon>Eukaryota</taxon>
        <taxon>Metazoa</taxon>
        <taxon>Spiralia</taxon>
        <taxon>Lophotrochozoa</taxon>
        <taxon>Annelida</taxon>
        <taxon>Clitellata</taxon>
        <taxon>Hirudinea</taxon>
        <taxon>Rhynchobdellida</taxon>
        <taxon>Glossiphoniidae</taxon>
        <taxon>Helobdella</taxon>
    </lineage>
</organism>
<dbReference type="CTD" id="20205522"/>
<gene>
    <name evidence="2" type="primary">20205522</name>
    <name evidence="1" type="ORF">HELRODRAFT_175765</name>
</gene>
<dbReference type="EMBL" id="AMQM01005422">
    <property type="status" value="NOT_ANNOTATED_CDS"/>
    <property type="molecule type" value="Genomic_DNA"/>
</dbReference>
<dbReference type="KEGG" id="hro:HELRODRAFT_175765"/>
<dbReference type="HOGENOM" id="CLU_763493_0_0_1"/>
<dbReference type="STRING" id="6412.T1F9M3"/>
<dbReference type="GeneID" id="20205522"/>
<evidence type="ECO:0000313" key="3">
    <source>
        <dbReference type="Proteomes" id="UP000015101"/>
    </source>
</evidence>
<dbReference type="RefSeq" id="XP_009021405.1">
    <property type="nucleotide sequence ID" value="XM_009023157.1"/>
</dbReference>
<reference evidence="1 3" key="2">
    <citation type="journal article" date="2013" name="Nature">
        <title>Insights into bilaterian evolution from three spiralian genomes.</title>
        <authorList>
            <person name="Simakov O."/>
            <person name="Marletaz F."/>
            <person name="Cho S.J."/>
            <person name="Edsinger-Gonzales E."/>
            <person name="Havlak P."/>
            <person name="Hellsten U."/>
            <person name="Kuo D.H."/>
            <person name="Larsson T."/>
            <person name="Lv J."/>
            <person name="Arendt D."/>
            <person name="Savage R."/>
            <person name="Osoegawa K."/>
            <person name="de Jong P."/>
            <person name="Grimwood J."/>
            <person name="Chapman J.A."/>
            <person name="Shapiro H."/>
            <person name="Aerts A."/>
            <person name="Otillar R.P."/>
            <person name="Terry A.Y."/>
            <person name="Boore J.L."/>
            <person name="Grigoriev I.V."/>
            <person name="Lindberg D.R."/>
            <person name="Seaver E.C."/>
            <person name="Weisblat D.A."/>
            <person name="Putnam N.H."/>
            <person name="Rokhsar D.S."/>
        </authorList>
    </citation>
    <scope>NUCLEOTIDE SEQUENCE</scope>
</reference>
<evidence type="ECO:0008006" key="4">
    <source>
        <dbReference type="Google" id="ProtNLM"/>
    </source>
</evidence>
<accession>T1F9M3</accession>
<protein>
    <recommendedName>
        <fullName evidence="4">Endonuclease/exonuclease/phosphatase domain-containing protein</fullName>
    </recommendedName>
</protein>
<dbReference type="Proteomes" id="UP000015101">
    <property type="component" value="Unassembled WGS sequence"/>
</dbReference>
<sequence>MSAHVVYAHFSKTAIVKPMLKKAGLAPDVASNYRPISNLTFVSKVVEKIVARQLSVYLSKNSLYLSKNSLLPKVQPDGQVRKGGGLALIYNEVKFKLKHYELGRRFETFEALACLIKIRSAQMLSMAIYRPGSVASGERFIDEIFNFLFMVPSLVWFSWLIHQPIYVSGNILDLVLVNGNMTVLEVRVQPPMVSDHSLVVSEFMMTMQRRIKDDDEVRYYRDCRRVKDSDVMSMLKSSPLCSNLENLVSASQDDFCEIHTSTFSEITKHLAFLKMVAGGKKKSAPWLNDSCFHERRCARRCDRIFRRTRTTSDIESWRKQLTKLHDLYDMKMRLFWMSKVANSRRNQKNLWNLLNRLLGNEQQ</sequence>
<dbReference type="PANTHER" id="PTHR33776">
    <property type="entry name" value="ENDO/EXONUCLEASE/PHOSPHATASE DOMAIN-CONTAINING PROTEIN"/>
    <property type="match status" value="1"/>
</dbReference>
<dbReference type="AlphaFoldDB" id="T1F9M3"/>
<dbReference type="OrthoDB" id="10060997at2759"/>
<dbReference type="EMBL" id="KB096945">
    <property type="protein sequence ID" value="ESO00355.1"/>
    <property type="molecule type" value="Genomic_DNA"/>
</dbReference>
<evidence type="ECO:0000313" key="2">
    <source>
        <dbReference type="EnsemblMetazoa" id="HelroP175765"/>
    </source>
</evidence>
<dbReference type="PANTHER" id="PTHR33776:SF3">
    <property type="entry name" value="PHD-TYPE DOMAIN-CONTAINING PROTEIN"/>
    <property type="match status" value="1"/>
</dbReference>